<reference evidence="2" key="1">
    <citation type="submission" date="2022-11" db="UniProtKB">
        <authorList>
            <consortium name="WormBaseParasite"/>
        </authorList>
    </citation>
    <scope>IDENTIFICATION</scope>
</reference>
<dbReference type="Proteomes" id="UP000887577">
    <property type="component" value="Unplaced"/>
</dbReference>
<evidence type="ECO:0000313" key="1">
    <source>
        <dbReference type="Proteomes" id="UP000887577"/>
    </source>
</evidence>
<sequence>MTKCYILVQYYAVLNEVFQTIDSREIFSPSDYVCSTPIRAKIELFDHNTGFPDSLLLTKEVVKNIGYSLEWEERKIFNLDPYLKFKVECPGGLSFEKEFAIIGHNPFTVMQSYKIDIS</sequence>
<dbReference type="AlphaFoldDB" id="A0A914XXZ7"/>
<protein>
    <submittedName>
        <fullName evidence="2">Uncharacterized protein</fullName>
    </submittedName>
</protein>
<organism evidence="1 2">
    <name type="scientific">Panagrolaimus superbus</name>
    <dbReference type="NCBI Taxonomy" id="310955"/>
    <lineage>
        <taxon>Eukaryota</taxon>
        <taxon>Metazoa</taxon>
        <taxon>Ecdysozoa</taxon>
        <taxon>Nematoda</taxon>
        <taxon>Chromadorea</taxon>
        <taxon>Rhabditida</taxon>
        <taxon>Tylenchina</taxon>
        <taxon>Panagrolaimomorpha</taxon>
        <taxon>Panagrolaimoidea</taxon>
        <taxon>Panagrolaimidae</taxon>
        <taxon>Panagrolaimus</taxon>
    </lineage>
</organism>
<keyword evidence="1" id="KW-1185">Reference proteome</keyword>
<dbReference type="WBParaSite" id="PSU_v2.g12074.t1">
    <property type="protein sequence ID" value="PSU_v2.g12074.t1"/>
    <property type="gene ID" value="PSU_v2.g12074"/>
</dbReference>
<name>A0A914XXZ7_9BILA</name>
<proteinExistence type="predicted"/>
<accession>A0A914XXZ7</accession>
<evidence type="ECO:0000313" key="2">
    <source>
        <dbReference type="WBParaSite" id="PSU_v2.g12074.t1"/>
    </source>
</evidence>